<organism evidence="1 2">
    <name type="scientific">Rhizobium herbae</name>
    <dbReference type="NCBI Taxonomy" id="508661"/>
    <lineage>
        <taxon>Bacteria</taxon>
        <taxon>Pseudomonadati</taxon>
        <taxon>Pseudomonadota</taxon>
        <taxon>Alphaproteobacteria</taxon>
        <taxon>Hyphomicrobiales</taxon>
        <taxon>Rhizobiaceae</taxon>
        <taxon>Rhizobium/Agrobacterium group</taxon>
        <taxon>Rhizobium</taxon>
    </lineage>
</organism>
<comment type="caution">
    <text evidence="1">The sequence shown here is derived from an EMBL/GenBank/DDBJ whole genome shotgun (WGS) entry which is preliminary data.</text>
</comment>
<dbReference type="EMBL" id="JAGGJV010000003">
    <property type="protein sequence ID" value="MBP1858545.1"/>
    <property type="molecule type" value="Genomic_DNA"/>
</dbReference>
<sequence length="212" mass="23215">MMFSRRVLIAGGLCAGAAGLMFPVLRPRAESGTSAEEWAENLVTAARSQIGVTLVYDPSYSKIAFPGGDVPRFKGVCTDVIVRAYRDGLNLDLQALVHADMRSAFGAYPKNWGLKTTDSNIDHRRVPNLQTFLKRQNAEQPIGTDGLSYLAGDVITQMLPGNKPHIAIVSDMLNDDGSRPLLIHNIGWGTRMEDILFTFSITGHYRYSGQTA</sequence>
<gene>
    <name evidence="1" type="ORF">J2Z75_002053</name>
</gene>
<proteinExistence type="predicted"/>
<dbReference type="InterPro" id="IPR009706">
    <property type="entry name" value="DUF1287"/>
</dbReference>
<evidence type="ECO:0000313" key="2">
    <source>
        <dbReference type="Proteomes" id="UP000823786"/>
    </source>
</evidence>
<reference evidence="1 2" key="1">
    <citation type="submission" date="2021-03" db="EMBL/GenBank/DDBJ databases">
        <title>Genomic Encyclopedia of Type Strains, Phase IV (KMG-IV): sequencing the most valuable type-strain genomes for metagenomic binning, comparative biology and taxonomic classification.</title>
        <authorList>
            <person name="Goeker M."/>
        </authorList>
    </citation>
    <scope>NUCLEOTIDE SEQUENCE [LARGE SCALE GENOMIC DNA]</scope>
    <source>
        <strain evidence="1 2">DSM 26427</strain>
    </source>
</reference>
<dbReference type="PROSITE" id="PS51318">
    <property type="entry name" value="TAT"/>
    <property type="match status" value="1"/>
</dbReference>
<evidence type="ECO:0000313" key="1">
    <source>
        <dbReference type="EMBL" id="MBP1858545.1"/>
    </source>
</evidence>
<name>A0ABS4EKT5_9HYPH</name>
<dbReference type="PIRSF" id="PIRSF011444">
    <property type="entry name" value="DUF1287"/>
    <property type="match status" value="1"/>
</dbReference>
<dbReference type="Proteomes" id="UP000823786">
    <property type="component" value="Unassembled WGS sequence"/>
</dbReference>
<accession>A0ABS4EKT5</accession>
<protein>
    <submittedName>
        <fullName evidence="1">Uncharacterized protein YijF (DUF1287 family)</fullName>
    </submittedName>
</protein>
<keyword evidence="2" id="KW-1185">Reference proteome</keyword>
<dbReference type="InterPro" id="IPR006311">
    <property type="entry name" value="TAT_signal"/>
</dbReference>
<dbReference type="Pfam" id="PF06940">
    <property type="entry name" value="DUF1287"/>
    <property type="match status" value="1"/>
</dbReference>